<keyword evidence="5" id="KW-1185">Reference proteome</keyword>
<dbReference type="InterPro" id="IPR001466">
    <property type="entry name" value="Beta-lactam-related"/>
</dbReference>
<feature type="domain" description="DUF3887" evidence="3">
    <location>
        <begin position="28"/>
        <end position="114"/>
    </location>
</feature>
<dbReference type="AlphaFoldDB" id="A0AAP2CJ94"/>
<dbReference type="Gene3D" id="3.40.710.10">
    <property type="entry name" value="DD-peptidase/beta-lactamase superfamily"/>
    <property type="match status" value="1"/>
</dbReference>
<gene>
    <name evidence="4" type="ORF">KI659_17090</name>
</gene>
<dbReference type="SUPFAM" id="SSF56601">
    <property type="entry name" value="beta-lactamase/transpeptidase-like"/>
    <property type="match status" value="1"/>
</dbReference>
<feature type="chain" id="PRO_5042987500" evidence="1">
    <location>
        <begin position="20"/>
        <end position="462"/>
    </location>
</feature>
<dbReference type="RefSeq" id="WP_213946597.1">
    <property type="nucleotide sequence ID" value="NZ_JAHCMY010000018.1"/>
</dbReference>
<dbReference type="Proteomes" id="UP001319104">
    <property type="component" value="Unassembled WGS sequence"/>
</dbReference>
<organism evidence="4 5">
    <name type="scientific">Litoribacter ruber</name>
    <dbReference type="NCBI Taxonomy" id="702568"/>
    <lineage>
        <taxon>Bacteria</taxon>
        <taxon>Pseudomonadati</taxon>
        <taxon>Bacteroidota</taxon>
        <taxon>Cytophagia</taxon>
        <taxon>Cytophagales</taxon>
        <taxon>Cyclobacteriaceae</taxon>
        <taxon>Litoribacter</taxon>
    </lineage>
</organism>
<dbReference type="EMBL" id="JAHCMY010000018">
    <property type="protein sequence ID" value="MBS9525738.1"/>
    <property type="molecule type" value="Genomic_DNA"/>
</dbReference>
<accession>A0AAP2CJ94</accession>
<keyword evidence="1" id="KW-0732">Signal</keyword>
<dbReference type="Pfam" id="PF13026">
    <property type="entry name" value="DUF3887"/>
    <property type="match status" value="1"/>
</dbReference>
<dbReference type="InterPro" id="IPR012338">
    <property type="entry name" value="Beta-lactam/transpept-like"/>
</dbReference>
<dbReference type="Pfam" id="PF00144">
    <property type="entry name" value="Beta-lactamase"/>
    <property type="match status" value="1"/>
</dbReference>
<evidence type="ECO:0000259" key="2">
    <source>
        <dbReference type="Pfam" id="PF00144"/>
    </source>
</evidence>
<dbReference type="InterPro" id="IPR024981">
    <property type="entry name" value="DUF3887"/>
</dbReference>
<feature type="domain" description="Beta-lactamase-related" evidence="2">
    <location>
        <begin position="156"/>
        <end position="444"/>
    </location>
</feature>
<name>A0AAP2CJ94_9BACT</name>
<comment type="caution">
    <text evidence="4">The sequence shown here is derived from an EMBL/GenBank/DDBJ whole genome shotgun (WGS) entry which is preliminary data.</text>
</comment>
<evidence type="ECO:0000313" key="4">
    <source>
        <dbReference type="EMBL" id="MBS9525738.1"/>
    </source>
</evidence>
<dbReference type="PANTHER" id="PTHR46825">
    <property type="entry name" value="D-ALANYL-D-ALANINE-CARBOXYPEPTIDASE/ENDOPEPTIDASE AMPH"/>
    <property type="match status" value="1"/>
</dbReference>
<proteinExistence type="predicted"/>
<feature type="signal peptide" evidence="1">
    <location>
        <begin position="1"/>
        <end position="19"/>
    </location>
</feature>
<dbReference type="PANTHER" id="PTHR46825:SF8">
    <property type="entry name" value="BETA-LACTAMASE-RELATED"/>
    <property type="match status" value="1"/>
</dbReference>
<dbReference type="InterPro" id="IPR050491">
    <property type="entry name" value="AmpC-like"/>
</dbReference>
<protein>
    <submittedName>
        <fullName evidence="4">Serine hydrolase</fullName>
    </submittedName>
</protein>
<reference evidence="4 5" key="1">
    <citation type="submission" date="2021-05" db="EMBL/GenBank/DDBJ databases">
        <authorList>
            <person name="Zhang Z.D."/>
            <person name="Osman G."/>
        </authorList>
    </citation>
    <scope>NUCLEOTIDE SEQUENCE [LARGE SCALE GENOMIC DNA]</scope>
    <source>
        <strain evidence="4 5">KCTC 32217</strain>
    </source>
</reference>
<evidence type="ECO:0000313" key="5">
    <source>
        <dbReference type="Proteomes" id="UP001319104"/>
    </source>
</evidence>
<dbReference type="GO" id="GO:0016787">
    <property type="term" value="F:hydrolase activity"/>
    <property type="evidence" value="ECO:0007669"/>
    <property type="project" value="UniProtKB-KW"/>
</dbReference>
<keyword evidence="4" id="KW-0378">Hydrolase</keyword>
<sequence>MRYLLTLLIFGCLTANLFAQSENHSESAERFKSNFNDEDYDQIFEVFSAQMKSALPVENTRKFLNDLRNQFGDIQDMEFIKFEQSISAVYKTTFEKEVLLVNIALNDQNEISGLLVRPYEEEAELAERENGLTGYPEKFASSIFSKVNQFPENTELAIAVISEGVSSYYGTFVGEEAVRPIENHHKIFEIGSITKVFTAAVLATLVNEGQLDLEGEVNTWFPFDFHKNSRITNLQLANHTSGLPRMPGNFEGMDPENPFKYYGEEKLEEYLKQQLEISKPGDYEYSNLGVGLLGYSMAMSQGKPYKQLVDELVFVKYDMGNTYMRVEDIRRELVQGMNPKGEVVSNWDFDVLSGAGGALSTLEDLVKFAKANFNEDDKVLALLRESTHSINNTMDMGLGWHILKSQNGNNAYWHNGGTGGYSSSMVIDPVKKTAVIILSNVSGLSSKKENIDKLCFELFSLN</sequence>
<evidence type="ECO:0000256" key="1">
    <source>
        <dbReference type="SAM" id="SignalP"/>
    </source>
</evidence>
<dbReference type="Gene3D" id="3.10.450.590">
    <property type="match status" value="1"/>
</dbReference>
<evidence type="ECO:0000259" key="3">
    <source>
        <dbReference type="Pfam" id="PF13026"/>
    </source>
</evidence>